<feature type="domain" description="PH" evidence="2">
    <location>
        <begin position="88"/>
        <end position="215"/>
    </location>
</feature>
<evidence type="ECO:0000256" key="1">
    <source>
        <dbReference type="SAM" id="MobiDB-lite"/>
    </source>
</evidence>
<feature type="region of interest" description="Disordered" evidence="1">
    <location>
        <begin position="1"/>
        <end position="20"/>
    </location>
</feature>
<dbReference type="Proteomes" id="UP001447188">
    <property type="component" value="Unassembled WGS sequence"/>
</dbReference>
<accession>A0ABR3GEJ1</accession>
<evidence type="ECO:0000313" key="5">
    <source>
        <dbReference type="Proteomes" id="UP001447188"/>
    </source>
</evidence>
<feature type="domain" description="PH" evidence="3">
    <location>
        <begin position="218"/>
        <end position="325"/>
    </location>
</feature>
<feature type="compositionally biased region" description="Pro residues" evidence="1">
    <location>
        <begin position="7"/>
        <end position="19"/>
    </location>
</feature>
<dbReference type="Pfam" id="PF23076">
    <property type="entry name" value="PH_FT_C"/>
    <property type="match status" value="1"/>
</dbReference>
<dbReference type="InterPro" id="IPR057082">
    <property type="entry name" value="PH_C"/>
</dbReference>
<dbReference type="EMBL" id="JBBBZM010000097">
    <property type="protein sequence ID" value="KAL0634340.1"/>
    <property type="molecule type" value="Genomic_DNA"/>
</dbReference>
<comment type="caution">
    <text evidence="4">The sequence shown here is derived from an EMBL/GenBank/DDBJ whole genome shotgun (WGS) entry which is preliminary data.</text>
</comment>
<gene>
    <name evidence="4" type="ORF">Q9L58_006744</name>
</gene>
<reference evidence="4 5" key="1">
    <citation type="submission" date="2024-02" db="EMBL/GenBank/DDBJ databases">
        <title>Discinaceae phylogenomics.</title>
        <authorList>
            <person name="Dirks A.C."/>
            <person name="James T.Y."/>
        </authorList>
    </citation>
    <scope>NUCLEOTIDE SEQUENCE [LARGE SCALE GENOMIC DNA]</scope>
    <source>
        <strain evidence="4 5">ACD0624</strain>
    </source>
</reference>
<dbReference type="Pfam" id="PF23074">
    <property type="entry name" value="PH_FT_N"/>
    <property type="match status" value="1"/>
</dbReference>
<evidence type="ECO:0000259" key="3">
    <source>
        <dbReference type="Pfam" id="PF23076"/>
    </source>
</evidence>
<protein>
    <submittedName>
        <fullName evidence="4">Uncharacterized protein</fullName>
    </submittedName>
</protein>
<evidence type="ECO:0000259" key="2">
    <source>
        <dbReference type="Pfam" id="PF23074"/>
    </source>
</evidence>
<sequence>MRDSRYAPPPAPSPMPSPPKLRGGNLASALAVARPGWWADVFDGSAGNTSFKETPIKYMTPITYSLDYQSNLYYYYRTTEGSQCFGMPMDTLNMAREEIEIIKVEFDNDLTLRLYRDEVSEAAKVVCTIGPQYGAGGYLDRRAPPNKFQTFIDASFLTVSRAGSSLHLKRRGILWACLYFADIENMVLFYHTFLALRFGGPNAPVPKKSEYWLDGEELLFSGEIDDEGYPHLLRVLQDRDSGVIRLASAKVEGDYTDATIWTAFITDYIGVPDWMHCSRSNKIILRNLRQFSFSVYFDTNTWKNYELRFRNPGDAKAFERVINDIRLPGHGHGHSY</sequence>
<organism evidence="4 5">
    <name type="scientific">Discina gigas</name>
    <dbReference type="NCBI Taxonomy" id="1032678"/>
    <lineage>
        <taxon>Eukaryota</taxon>
        <taxon>Fungi</taxon>
        <taxon>Dikarya</taxon>
        <taxon>Ascomycota</taxon>
        <taxon>Pezizomycotina</taxon>
        <taxon>Pezizomycetes</taxon>
        <taxon>Pezizales</taxon>
        <taxon>Discinaceae</taxon>
        <taxon>Discina</taxon>
    </lineage>
</organism>
<name>A0ABR3GEJ1_9PEZI</name>
<keyword evidence="5" id="KW-1185">Reference proteome</keyword>
<proteinExistence type="predicted"/>
<evidence type="ECO:0000313" key="4">
    <source>
        <dbReference type="EMBL" id="KAL0634340.1"/>
    </source>
</evidence>
<dbReference type="InterPro" id="IPR057081">
    <property type="entry name" value="PH_N"/>
</dbReference>